<gene>
    <name evidence="13" type="ORF">Rsw2DRAFT_1864</name>
</gene>
<keyword evidence="8 11" id="KW-1133">Transmembrane helix</keyword>
<keyword evidence="5 11" id="KW-0812">Transmembrane</keyword>
<evidence type="ECO:0000256" key="7">
    <source>
        <dbReference type="ARBA" id="ARBA00022833"/>
    </source>
</evidence>
<dbReference type="AlphaFoldDB" id="C8S1D6"/>
<evidence type="ECO:0000256" key="5">
    <source>
        <dbReference type="ARBA" id="ARBA00022692"/>
    </source>
</evidence>
<keyword evidence="10 11" id="KW-0472">Membrane</keyword>
<dbReference type="InterPro" id="IPR036034">
    <property type="entry name" value="PDZ_sf"/>
</dbReference>
<evidence type="ECO:0000256" key="8">
    <source>
        <dbReference type="ARBA" id="ARBA00022989"/>
    </source>
</evidence>
<evidence type="ECO:0000256" key="9">
    <source>
        <dbReference type="ARBA" id="ARBA00023049"/>
    </source>
</evidence>
<dbReference type="GO" id="GO:0016020">
    <property type="term" value="C:membrane"/>
    <property type="evidence" value="ECO:0007669"/>
    <property type="project" value="UniProtKB-SubCell"/>
</dbReference>
<dbReference type="InterPro" id="IPR041489">
    <property type="entry name" value="PDZ_6"/>
</dbReference>
<evidence type="ECO:0000313" key="14">
    <source>
        <dbReference type="Proteomes" id="UP000010121"/>
    </source>
</evidence>
<dbReference type="PANTHER" id="PTHR42837:SF2">
    <property type="entry name" value="MEMBRANE METALLOPROTEASE ARASP2, CHLOROPLASTIC-RELATED"/>
    <property type="match status" value="1"/>
</dbReference>
<dbReference type="InterPro" id="IPR004387">
    <property type="entry name" value="Pept_M50_Zn"/>
</dbReference>
<dbReference type="EC" id="3.4.24.-" evidence="11"/>
<evidence type="ECO:0000256" key="11">
    <source>
        <dbReference type="RuleBase" id="RU362031"/>
    </source>
</evidence>
<evidence type="ECO:0000256" key="6">
    <source>
        <dbReference type="ARBA" id="ARBA00022801"/>
    </source>
</evidence>
<dbReference type="EMBL" id="ACYY01000011">
    <property type="protein sequence ID" value="EEW25109.1"/>
    <property type="molecule type" value="Genomic_DNA"/>
</dbReference>
<comment type="cofactor">
    <cofactor evidence="1 11">
        <name>Zn(2+)</name>
        <dbReference type="ChEBI" id="CHEBI:29105"/>
    </cofactor>
</comment>
<dbReference type="STRING" id="371731.Rsw2DRAFT_1864"/>
<evidence type="ECO:0000256" key="10">
    <source>
        <dbReference type="ARBA" id="ARBA00023136"/>
    </source>
</evidence>
<dbReference type="SUPFAM" id="SSF50156">
    <property type="entry name" value="PDZ domain-like"/>
    <property type="match status" value="2"/>
</dbReference>
<reference evidence="13 14" key="1">
    <citation type="submission" date="2009-08" db="EMBL/GenBank/DDBJ databases">
        <title>The draft genome of Rhodobacter sp. SW2.</title>
        <authorList>
            <consortium name="US DOE Joint Genome Institute (JGI-PGF)"/>
            <person name="Lucas S."/>
            <person name="Copeland A."/>
            <person name="Lapidus A."/>
            <person name="Glavina del Rio T."/>
            <person name="Tice H."/>
            <person name="Bruce D."/>
            <person name="Goodwin L."/>
            <person name="Pitluck S."/>
            <person name="Larimer F."/>
            <person name="Land M.L."/>
            <person name="Hauser L."/>
            <person name="Emerson D."/>
        </authorList>
    </citation>
    <scope>NUCLEOTIDE SEQUENCE [LARGE SCALE GENOMIC DNA]</scope>
    <source>
        <strain evidence="13 14">SW2</strain>
    </source>
</reference>
<keyword evidence="7 11" id="KW-0862">Zinc</keyword>
<dbReference type="CDD" id="cd06163">
    <property type="entry name" value="S2P-M50_PDZ_RseP-like"/>
    <property type="match status" value="1"/>
</dbReference>
<evidence type="ECO:0000256" key="1">
    <source>
        <dbReference type="ARBA" id="ARBA00001947"/>
    </source>
</evidence>
<organism evidence="13 14">
    <name type="scientific">Rhodobacter ferrooxidans</name>
    <dbReference type="NCBI Taxonomy" id="371731"/>
    <lineage>
        <taxon>Bacteria</taxon>
        <taxon>Pseudomonadati</taxon>
        <taxon>Pseudomonadota</taxon>
        <taxon>Alphaproteobacteria</taxon>
        <taxon>Rhodobacterales</taxon>
        <taxon>Rhodobacter group</taxon>
        <taxon>Rhodobacter</taxon>
    </lineage>
</organism>
<dbReference type="PANTHER" id="PTHR42837">
    <property type="entry name" value="REGULATOR OF SIGMA-E PROTEASE RSEP"/>
    <property type="match status" value="1"/>
</dbReference>
<dbReference type="eggNOG" id="COG0750">
    <property type="taxonomic scope" value="Bacteria"/>
</dbReference>
<dbReference type="Proteomes" id="UP000010121">
    <property type="component" value="Unassembled WGS sequence"/>
</dbReference>
<accession>C8S1D6</accession>
<dbReference type="GO" id="GO:0006508">
    <property type="term" value="P:proteolysis"/>
    <property type="evidence" value="ECO:0007669"/>
    <property type="project" value="UniProtKB-KW"/>
</dbReference>
<sequence>MAWTIIAFIVAILVIVAVHEYGHYIVGRWSGIHAEVFSIGFGPVIWSRIDKRGTRWQLAALPFGGYVRFLGDSSAASGKDGALISQLSPEERRHTMHGAPLWARAATVAAGPAFNFIFAILVFAGFFLAYGVATDRPVVGALKPMPEATQSLQPGDLILAVDGQATPDLETYVAVGEKLPHQASFDYRIERAGVETTLTGPHPFPPIADAVQPRSAAMEAGIKVGDVVTTVDGTPVVAFQQLRDMVGESGGKTLHLQIWRDGTTIEADLTPRRADLPLEAGGFETRWLIGLSGGGGMFTPEIRTPGPWETLTLAVDRVWYIVKVSLASIWSMITGAISSCNMAGPIGMAEAMGDAARGGLEMFVQTLAMFSLGIGLMNLFPIPVLDGGHLVFHVWEAVTGKPPSDGAMRILMTTGLVLLLLLMVFAVTNDLFCP</sequence>
<dbReference type="Gene3D" id="2.30.42.10">
    <property type="match status" value="2"/>
</dbReference>
<comment type="similarity">
    <text evidence="3 11">Belongs to the peptidase M50B family.</text>
</comment>
<keyword evidence="9 11" id="KW-0482">Metalloprotease</keyword>
<comment type="caution">
    <text evidence="13">The sequence shown here is derived from an EMBL/GenBank/DDBJ whole genome shotgun (WGS) entry which is preliminary data.</text>
</comment>
<keyword evidence="4 13" id="KW-0645">Protease</keyword>
<feature type="transmembrane region" description="Helical" evidence="11">
    <location>
        <begin position="362"/>
        <end position="382"/>
    </location>
</feature>
<dbReference type="CDD" id="cd23081">
    <property type="entry name" value="cpPDZ_EcRseP-like"/>
    <property type="match status" value="1"/>
</dbReference>
<feature type="transmembrane region" description="Helical" evidence="11">
    <location>
        <begin position="410"/>
        <end position="432"/>
    </location>
</feature>
<comment type="subcellular location">
    <subcellularLocation>
        <location evidence="2">Membrane</location>
        <topology evidence="2">Multi-pass membrane protein</topology>
    </subcellularLocation>
</comment>
<dbReference type="InterPro" id="IPR001478">
    <property type="entry name" value="PDZ"/>
</dbReference>
<evidence type="ECO:0000259" key="12">
    <source>
        <dbReference type="SMART" id="SM00228"/>
    </source>
</evidence>
<keyword evidence="14" id="KW-1185">Reference proteome</keyword>
<dbReference type="Pfam" id="PF17820">
    <property type="entry name" value="PDZ_6"/>
    <property type="match status" value="1"/>
</dbReference>
<dbReference type="GO" id="GO:0004222">
    <property type="term" value="F:metalloendopeptidase activity"/>
    <property type="evidence" value="ECO:0007669"/>
    <property type="project" value="InterPro"/>
</dbReference>
<keyword evidence="11" id="KW-0479">Metal-binding</keyword>
<feature type="domain" description="PDZ" evidence="12">
    <location>
        <begin position="192"/>
        <end position="262"/>
    </location>
</feature>
<keyword evidence="6 11" id="KW-0378">Hydrolase</keyword>
<dbReference type="Pfam" id="PF02163">
    <property type="entry name" value="Peptidase_M50"/>
    <property type="match status" value="1"/>
</dbReference>
<evidence type="ECO:0000313" key="13">
    <source>
        <dbReference type="EMBL" id="EEW25109.1"/>
    </source>
</evidence>
<feature type="domain" description="PDZ" evidence="12">
    <location>
        <begin position="125"/>
        <end position="191"/>
    </location>
</feature>
<dbReference type="SMART" id="SM00228">
    <property type="entry name" value="PDZ"/>
    <property type="match status" value="2"/>
</dbReference>
<name>C8S1D6_9RHOB</name>
<proteinExistence type="inferred from homology"/>
<feature type="transmembrane region" description="Helical" evidence="11">
    <location>
        <begin position="113"/>
        <end position="133"/>
    </location>
</feature>
<dbReference type="InterPro" id="IPR008915">
    <property type="entry name" value="Peptidase_M50"/>
</dbReference>
<evidence type="ECO:0000256" key="4">
    <source>
        <dbReference type="ARBA" id="ARBA00022670"/>
    </source>
</evidence>
<protein>
    <recommendedName>
        <fullName evidence="11">Zinc metalloprotease</fullName>
        <ecNumber evidence="11">3.4.24.-</ecNumber>
    </recommendedName>
</protein>
<evidence type="ECO:0000256" key="2">
    <source>
        <dbReference type="ARBA" id="ARBA00004141"/>
    </source>
</evidence>
<dbReference type="GO" id="GO:0046872">
    <property type="term" value="F:metal ion binding"/>
    <property type="evidence" value="ECO:0007669"/>
    <property type="project" value="UniProtKB-KW"/>
</dbReference>
<dbReference type="NCBIfam" id="TIGR00054">
    <property type="entry name" value="RIP metalloprotease RseP"/>
    <property type="match status" value="1"/>
</dbReference>
<evidence type="ECO:0000256" key="3">
    <source>
        <dbReference type="ARBA" id="ARBA00007931"/>
    </source>
</evidence>